<reference evidence="1" key="1">
    <citation type="submission" date="2020-10" db="EMBL/GenBank/DDBJ databases">
        <title>Connecting structure to function with the recovery of over 1000 high-quality activated sludge metagenome-assembled genomes encoding full-length rRNA genes using long-read sequencing.</title>
        <authorList>
            <person name="Singleton C.M."/>
            <person name="Petriglieri F."/>
            <person name="Kristensen J.M."/>
            <person name="Kirkegaard R.H."/>
            <person name="Michaelsen T.Y."/>
            <person name="Andersen M.H."/>
            <person name="Karst S.M."/>
            <person name="Dueholm M.S."/>
            <person name="Nielsen P.H."/>
            <person name="Albertsen M."/>
        </authorList>
    </citation>
    <scope>NUCLEOTIDE SEQUENCE</scope>
    <source>
        <strain evidence="1">OdNE_18-Q3-R46-58_BAT3C.305</strain>
    </source>
</reference>
<gene>
    <name evidence="1" type="ORF">IPN75_07670</name>
</gene>
<evidence type="ECO:0000313" key="2">
    <source>
        <dbReference type="Proteomes" id="UP000808146"/>
    </source>
</evidence>
<dbReference type="EMBL" id="JADKBR010000005">
    <property type="protein sequence ID" value="MBK8890284.1"/>
    <property type="molecule type" value="Genomic_DNA"/>
</dbReference>
<proteinExistence type="predicted"/>
<dbReference type="Proteomes" id="UP000808146">
    <property type="component" value="Unassembled WGS sequence"/>
</dbReference>
<comment type="caution">
    <text evidence="1">The sequence shown here is derived from an EMBL/GenBank/DDBJ whole genome shotgun (WGS) entry which is preliminary data.</text>
</comment>
<organism evidence="1 2">
    <name type="scientific">Candidatus Dechloromonas phosphorivorans</name>
    <dbReference type="NCBI Taxonomy" id="2899244"/>
    <lineage>
        <taxon>Bacteria</taxon>
        <taxon>Pseudomonadati</taxon>
        <taxon>Pseudomonadota</taxon>
        <taxon>Betaproteobacteria</taxon>
        <taxon>Rhodocyclales</taxon>
        <taxon>Azonexaceae</taxon>
        <taxon>Dechloromonas</taxon>
    </lineage>
</organism>
<name>A0A9D7QIK0_9RHOO</name>
<sequence>MWWLSYRGEGRAGLENIGVFNDDGTPREKHPLLLDDSPDAPPLKIARGFALVGDNLYIANAWRKDSHIAHYRRHGDTFHFTNVLAKTTDVAAMVHPFDVELGDDGRIYVSCSVPSSPPAMAASRKSAAARHRTCRRRKASRSYWTSTANPGTRYAGSSSIAGISTWRTKQATQSRFLK</sequence>
<accession>A0A9D7QIK0</accession>
<dbReference type="AlphaFoldDB" id="A0A9D7QIK0"/>
<evidence type="ECO:0000313" key="1">
    <source>
        <dbReference type="EMBL" id="MBK8890284.1"/>
    </source>
</evidence>
<protein>
    <submittedName>
        <fullName evidence="1">Uncharacterized protein</fullName>
    </submittedName>
</protein>